<gene>
    <name evidence="2" type="ORF">B296_00043575</name>
</gene>
<protein>
    <submittedName>
        <fullName evidence="2">Uncharacterized protein</fullName>
    </submittedName>
</protein>
<dbReference type="EMBL" id="AMZH03010118">
    <property type="protein sequence ID" value="RRT55375.1"/>
    <property type="molecule type" value="Genomic_DNA"/>
</dbReference>
<evidence type="ECO:0000256" key="1">
    <source>
        <dbReference type="SAM" id="MobiDB-lite"/>
    </source>
</evidence>
<dbReference type="AlphaFoldDB" id="A0A426YUJ1"/>
<sequence length="132" mass="14099">MGSCAGLGHAARAHCKRRRVAAGDCYQSGTLRRHVGGWSPEDSTESARGRSDWPEIISDGRKQRSSRHRSDVANGVESSSVLSTEAVVEEAAAIGSEQQQQDDKRGKVLLVANRGVVDAVGKREAAIMVEKG</sequence>
<dbReference type="Proteomes" id="UP000287651">
    <property type="component" value="Unassembled WGS sequence"/>
</dbReference>
<feature type="compositionally biased region" description="Basic and acidic residues" evidence="1">
    <location>
        <begin position="45"/>
        <end position="62"/>
    </location>
</feature>
<reference evidence="2 3" key="1">
    <citation type="journal article" date="2014" name="Agronomy (Basel)">
        <title>A Draft Genome Sequence for Ensete ventricosum, the Drought-Tolerant Tree Against Hunger.</title>
        <authorList>
            <person name="Harrison J."/>
            <person name="Moore K.A."/>
            <person name="Paszkiewicz K."/>
            <person name="Jones T."/>
            <person name="Grant M."/>
            <person name="Ambacheew D."/>
            <person name="Muzemil S."/>
            <person name="Studholme D.J."/>
        </authorList>
    </citation>
    <scope>NUCLEOTIDE SEQUENCE [LARGE SCALE GENOMIC DNA]</scope>
</reference>
<name>A0A426YUJ1_ENSVE</name>
<organism evidence="2 3">
    <name type="scientific">Ensete ventricosum</name>
    <name type="common">Abyssinian banana</name>
    <name type="synonym">Musa ensete</name>
    <dbReference type="NCBI Taxonomy" id="4639"/>
    <lineage>
        <taxon>Eukaryota</taxon>
        <taxon>Viridiplantae</taxon>
        <taxon>Streptophyta</taxon>
        <taxon>Embryophyta</taxon>
        <taxon>Tracheophyta</taxon>
        <taxon>Spermatophyta</taxon>
        <taxon>Magnoliopsida</taxon>
        <taxon>Liliopsida</taxon>
        <taxon>Zingiberales</taxon>
        <taxon>Musaceae</taxon>
        <taxon>Ensete</taxon>
    </lineage>
</organism>
<evidence type="ECO:0000313" key="2">
    <source>
        <dbReference type="EMBL" id="RRT55375.1"/>
    </source>
</evidence>
<proteinExistence type="predicted"/>
<accession>A0A426YUJ1</accession>
<evidence type="ECO:0000313" key="3">
    <source>
        <dbReference type="Proteomes" id="UP000287651"/>
    </source>
</evidence>
<feature type="region of interest" description="Disordered" evidence="1">
    <location>
        <begin position="30"/>
        <end position="80"/>
    </location>
</feature>
<comment type="caution">
    <text evidence="2">The sequence shown here is derived from an EMBL/GenBank/DDBJ whole genome shotgun (WGS) entry which is preliminary data.</text>
</comment>